<feature type="compositionally biased region" description="Polar residues" evidence="1">
    <location>
        <begin position="406"/>
        <end position="422"/>
    </location>
</feature>
<accession>A0A9W9I4A3</accession>
<feature type="region of interest" description="Disordered" evidence="1">
    <location>
        <begin position="462"/>
        <end position="481"/>
    </location>
</feature>
<name>A0A9W9I4A3_9EURO</name>
<dbReference type="SUPFAM" id="SSF48695">
    <property type="entry name" value="Multiheme cytochromes"/>
    <property type="match status" value="1"/>
</dbReference>
<reference evidence="2" key="1">
    <citation type="submission" date="2022-11" db="EMBL/GenBank/DDBJ databases">
        <authorList>
            <person name="Petersen C."/>
        </authorList>
    </citation>
    <scope>NUCLEOTIDE SEQUENCE</scope>
    <source>
        <strain evidence="2">IBT 21917</strain>
    </source>
</reference>
<gene>
    <name evidence="2" type="ORF">N7492_007617</name>
</gene>
<keyword evidence="3" id="KW-1185">Reference proteome</keyword>
<proteinExistence type="predicted"/>
<sequence>MESTHTIETPIVESDANIFDGLGEIPGIGGNSELWCYRCNGRQPEVQLGAGMGDGDLFCGECKKERKITRDIVHAALNVLKTRMEVQIDPSYQVNLEEEIHTYIQNCVVAQLTVQGLENPEMQPPVDQHDQFQSLMRVVQAHFETWHQGSIDSAYQHHFDRHIQEFVETRLREHTEARRQALLYPQTELSTQPQPQPDEVQVQDETQAQAFSDFPVGALRQAQLPAQAQPSLYFLAEAPVKPSCIPSLGRSLNLNHSPSENQAQAPSDLSVEGLFRCNKCHKNKPAAAFRSKTGRQLKICQGCRERDHGYQNEHKGRVKRQGQNGHRGESSQSTTGNLNQSATAAEHQQSVQSDNPPAEPATVKCTRCGAQKPRSEFMSPSDKQLKNCADCRSKDRVSKASRSERSQSMTTANPQSSLQAQSHPDAPDGIKCTTCHEFKPTSEFREGNRQFVTCTPCRERNRVARARRVQPRPSAPTGSDQ</sequence>
<feature type="compositionally biased region" description="Basic and acidic residues" evidence="1">
    <location>
        <begin position="383"/>
        <end position="405"/>
    </location>
</feature>
<organism evidence="2 3">
    <name type="scientific">Penicillium capsulatum</name>
    <dbReference type="NCBI Taxonomy" id="69766"/>
    <lineage>
        <taxon>Eukaryota</taxon>
        <taxon>Fungi</taxon>
        <taxon>Dikarya</taxon>
        <taxon>Ascomycota</taxon>
        <taxon>Pezizomycotina</taxon>
        <taxon>Eurotiomycetes</taxon>
        <taxon>Eurotiomycetidae</taxon>
        <taxon>Eurotiales</taxon>
        <taxon>Aspergillaceae</taxon>
        <taxon>Penicillium</taxon>
    </lineage>
</organism>
<dbReference type="Proteomes" id="UP001146351">
    <property type="component" value="Unassembled WGS sequence"/>
</dbReference>
<evidence type="ECO:0000313" key="3">
    <source>
        <dbReference type="Proteomes" id="UP001146351"/>
    </source>
</evidence>
<reference evidence="2" key="2">
    <citation type="journal article" date="2023" name="IMA Fungus">
        <title>Comparative genomic study of the Penicillium genus elucidates a diverse pangenome and 15 lateral gene transfer events.</title>
        <authorList>
            <person name="Petersen C."/>
            <person name="Sorensen T."/>
            <person name="Nielsen M.R."/>
            <person name="Sondergaard T.E."/>
            <person name="Sorensen J.L."/>
            <person name="Fitzpatrick D.A."/>
            <person name="Frisvad J.C."/>
            <person name="Nielsen K.L."/>
        </authorList>
    </citation>
    <scope>NUCLEOTIDE SEQUENCE</scope>
    <source>
        <strain evidence="2">IBT 21917</strain>
    </source>
</reference>
<feature type="compositionally biased region" description="Low complexity" evidence="1">
    <location>
        <begin position="471"/>
        <end position="481"/>
    </location>
</feature>
<evidence type="ECO:0000256" key="1">
    <source>
        <dbReference type="SAM" id="MobiDB-lite"/>
    </source>
</evidence>
<protein>
    <submittedName>
        <fullName evidence="2">Uncharacterized protein</fullName>
    </submittedName>
</protein>
<dbReference type="AlphaFoldDB" id="A0A9W9I4A3"/>
<feature type="region of interest" description="Disordered" evidence="1">
    <location>
        <begin position="311"/>
        <end position="428"/>
    </location>
</feature>
<comment type="caution">
    <text evidence="2">The sequence shown here is derived from an EMBL/GenBank/DDBJ whole genome shotgun (WGS) entry which is preliminary data.</text>
</comment>
<dbReference type="EMBL" id="JAPQKO010000005">
    <property type="protein sequence ID" value="KAJ5162225.1"/>
    <property type="molecule type" value="Genomic_DNA"/>
</dbReference>
<evidence type="ECO:0000313" key="2">
    <source>
        <dbReference type="EMBL" id="KAJ5162225.1"/>
    </source>
</evidence>
<feature type="compositionally biased region" description="Polar residues" evidence="1">
    <location>
        <begin position="330"/>
        <end position="355"/>
    </location>
</feature>
<dbReference type="InterPro" id="IPR036280">
    <property type="entry name" value="Multihaem_cyt_sf"/>
</dbReference>